<name>D5V5V2_ARCNC</name>
<organism evidence="2 3">
    <name type="scientific">Arcobacter nitrofigilis (strain ATCC 33309 / DSM 7299 / CCUG 15893 / LMG 7604 / NCTC 12251 / CI)</name>
    <name type="common">Campylobacter nitrofigilis</name>
    <dbReference type="NCBI Taxonomy" id="572480"/>
    <lineage>
        <taxon>Bacteria</taxon>
        <taxon>Pseudomonadati</taxon>
        <taxon>Campylobacterota</taxon>
        <taxon>Epsilonproteobacteria</taxon>
        <taxon>Campylobacterales</taxon>
        <taxon>Arcobacteraceae</taxon>
        <taxon>Arcobacter</taxon>
    </lineage>
</organism>
<dbReference type="Proteomes" id="UP000000939">
    <property type="component" value="Chromosome"/>
</dbReference>
<dbReference type="HOGENOM" id="CLU_1607464_0_0_7"/>
<evidence type="ECO:0000313" key="2">
    <source>
        <dbReference type="EMBL" id="ADG93119.1"/>
    </source>
</evidence>
<gene>
    <name evidence="2" type="ordered locus">Arnit_1462</name>
</gene>
<dbReference type="AlphaFoldDB" id="D5V5V2"/>
<sequence length="162" mass="19162">MDMTKVANVILYMLHKQVKLLNDKKLSILLFLMDYNHLKYCGKKIFGDEYIKGSRSPEPKLLSELFEIIATEEVLEDEDDRVFFIQELLDNMDIDIIERENFTELHFVEIGIDYDEDLFDDDELKTINKLVNQYKEATPRVIANDTFKIDEYRAKEKGEVII</sequence>
<proteinExistence type="predicted"/>
<dbReference type="RefSeq" id="WP_013135264.1">
    <property type="nucleotide sequence ID" value="NC_014166.1"/>
</dbReference>
<dbReference type="KEGG" id="ant:Arnit_1462"/>
<evidence type="ECO:0000259" key="1">
    <source>
        <dbReference type="Pfam" id="PF13274"/>
    </source>
</evidence>
<keyword evidence="3" id="KW-1185">Reference proteome</keyword>
<evidence type="ECO:0000313" key="3">
    <source>
        <dbReference type="Proteomes" id="UP000000939"/>
    </source>
</evidence>
<feature type="domain" description="Antitoxin SocA-like Panacea" evidence="1">
    <location>
        <begin position="29"/>
        <end position="143"/>
    </location>
</feature>
<dbReference type="OrthoDB" id="5348420at2"/>
<reference evidence="2 3" key="1">
    <citation type="journal article" date="2010" name="Stand. Genomic Sci.">
        <title>Complete genome sequence of Arcobacter nitrofigilis type strain (CI).</title>
        <authorList>
            <person name="Pati A."/>
            <person name="Gronow S."/>
            <person name="Lapidus A."/>
            <person name="Copeland A."/>
            <person name="Glavina Del Rio T."/>
            <person name="Nolan M."/>
            <person name="Lucas S."/>
            <person name="Tice H."/>
            <person name="Cheng J.F."/>
            <person name="Han C."/>
            <person name="Chertkov O."/>
            <person name="Bruce D."/>
            <person name="Tapia R."/>
            <person name="Goodwin L."/>
            <person name="Pitluck S."/>
            <person name="Liolios K."/>
            <person name="Ivanova N."/>
            <person name="Mavromatis K."/>
            <person name="Chen A."/>
            <person name="Palaniappan K."/>
            <person name="Land M."/>
            <person name="Hauser L."/>
            <person name="Chang Y.J."/>
            <person name="Jeffries C.D."/>
            <person name="Detter J.C."/>
            <person name="Rohde M."/>
            <person name="Goker M."/>
            <person name="Bristow J."/>
            <person name="Eisen J.A."/>
            <person name="Markowitz V."/>
            <person name="Hugenholtz P."/>
            <person name="Klenk H.P."/>
            <person name="Kyrpides N.C."/>
        </authorList>
    </citation>
    <scope>NUCLEOTIDE SEQUENCE [LARGE SCALE GENOMIC DNA]</scope>
    <source>
        <strain evidence="3">ATCC 33309 / DSM 7299 / CCUG 15893 / LMG 7604 / NCTC 12251 / CI</strain>
    </source>
</reference>
<dbReference type="EMBL" id="CP001999">
    <property type="protein sequence ID" value="ADG93119.1"/>
    <property type="molecule type" value="Genomic_DNA"/>
</dbReference>
<dbReference type="STRING" id="572480.Arnit_1462"/>
<dbReference type="InterPro" id="IPR025272">
    <property type="entry name" value="SocA_Panacea"/>
</dbReference>
<accession>D5V5V2</accession>
<protein>
    <recommendedName>
        <fullName evidence="1">Antitoxin SocA-like Panacea domain-containing protein</fullName>
    </recommendedName>
</protein>
<dbReference type="Pfam" id="PF13274">
    <property type="entry name" value="SocA_Panacea"/>
    <property type="match status" value="1"/>
</dbReference>